<organism evidence="1 2">
    <name type="scientific">Albula glossodonta</name>
    <name type="common">roundjaw bonefish</name>
    <dbReference type="NCBI Taxonomy" id="121402"/>
    <lineage>
        <taxon>Eukaryota</taxon>
        <taxon>Metazoa</taxon>
        <taxon>Chordata</taxon>
        <taxon>Craniata</taxon>
        <taxon>Vertebrata</taxon>
        <taxon>Euteleostomi</taxon>
        <taxon>Actinopterygii</taxon>
        <taxon>Neopterygii</taxon>
        <taxon>Teleostei</taxon>
        <taxon>Albuliformes</taxon>
        <taxon>Albulidae</taxon>
        <taxon>Albula</taxon>
    </lineage>
</organism>
<gene>
    <name evidence="1" type="ORF">JZ751_003081</name>
</gene>
<sequence length="80" mass="8593">MLGSCRLSALCVEALPVEEKEVNVVFSLKVPVVFSSSSDVLVPSSDVTKENDFPSPWSPFSEGGISSNFLPGLSFGWKNL</sequence>
<evidence type="ECO:0000313" key="2">
    <source>
        <dbReference type="Proteomes" id="UP000824540"/>
    </source>
</evidence>
<proteinExistence type="predicted"/>
<comment type="caution">
    <text evidence="1">The sequence shown here is derived from an EMBL/GenBank/DDBJ whole genome shotgun (WGS) entry which is preliminary data.</text>
</comment>
<protein>
    <submittedName>
        <fullName evidence="1">Uncharacterized protein</fullName>
    </submittedName>
</protein>
<accession>A0A8T2N8L4</accession>
<dbReference type="AlphaFoldDB" id="A0A8T2N8L4"/>
<dbReference type="Proteomes" id="UP000824540">
    <property type="component" value="Unassembled WGS sequence"/>
</dbReference>
<name>A0A8T2N8L4_9TELE</name>
<keyword evidence="2" id="KW-1185">Reference proteome</keyword>
<evidence type="ECO:0000313" key="1">
    <source>
        <dbReference type="EMBL" id="KAG9336733.1"/>
    </source>
</evidence>
<dbReference type="EMBL" id="JAFBMS010000102">
    <property type="protein sequence ID" value="KAG9336733.1"/>
    <property type="molecule type" value="Genomic_DNA"/>
</dbReference>
<reference evidence="1" key="1">
    <citation type="thesis" date="2021" institute="BYU ScholarsArchive" country="Provo, UT, USA">
        <title>Applications of and Algorithms for Genome Assembly and Genomic Analyses with an Emphasis on Marine Teleosts.</title>
        <authorList>
            <person name="Pickett B.D."/>
        </authorList>
    </citation>
    <scope>NUCLEOTIDE SEQUENCE</scope>
    <source>
        <strain evidence="1">HI-2016</strain>
    </source>
</reference>